<dbReference type="SUPFAM" id="SSF51182">
    <property type="entry name" value="RmlC-like cupins"/>
    <property type="match status" value="1"/>
</dbReference>
<dbReference type="GO" id="GO:0004497">
    <property type="term" value="F:monooxygenase activity"/>
    <property type="evidence" value="ECO:0007669"/>
    <property type="project" value="UniProtKB-KW"/>
</dbReference>
<gene>
    <name evidence="2" type="ORF">SAMN06265827_13019</name>
</gene>
<dbReference type="InterPro" id="IPR014710">
    <property type="entry name" value="RmlC-like_jellyroll"/>
</dbReference>
<keyword evidence="2" id="KW-0503">Monooxygenase</keyword>
<dbReference type="InterPro" id="IPR013096">
    <property type="entry name" value="Cupin_2"/>
</dbReference>
<dbReference type="InterPro" id="IPR011051">
    <property type="entry name" value="RmlC_Cupin_sf"/>
</dbReference>
<accession>A0A285I3J7</accession>
<dbReference type="AlphaFoldDB" id="A0A285I3J7"/>
<feature type="domain" description="Cupin type-1" evidence="1">
    <location>
        <begin position="27"/>
        <end position="128"/>
    </location>
</feature>
<dbReference type="PANTHER" id="PTHR36114:SF1">
    <property type="entry name" value="16.7 KDA PROTEIN IN WHIE LOCUS"/>
    <property type="match status" value="1"/>
</dbReference>
<reference evidence="3" key="1">
    <citation type="submission" date="2017-09" db="EMBL/GenBank/DDBJ databases">
        <authorList>
            <person name="Varghese N."/>
            <person name="Submissions S."/>
        </authorList>
    </citation>
    <scope>NUCLEOTIDE SEQUENCE [LARGE SCALE GENOMIC DNA]</scope>
    <source>
        <strain evidence="3">MSL47</strain>
    </source>
</reference>
<dbReference type="InterPro" id="IPR006045">
    <property type="entry name" value="Cupin_1"/>
</dbReference>
<proteinExistence type="predicted"/>
<dbReference type="PANTHER" id="PTHR36114">
    <property type="entry name" value="16.7 KDA PROTEIN IN WHIE LOCUS"/>
    <property type="match status" value="1"/>
</dbReference>
<evidence type="ECO:0000259" key="1">
    <source>
        <dbReference type="SMART" id="SM00835"/>
    </source>
</evidence>
<dbReference type="SMART" id="SM00835">
    <property type="entry name" value="Cupin_1"/>
    <property type="match status" value="1"/>
</dbReference>
<evidence type="ECO:0000313" key="3">
    <source>
        <dbReference type="Proteomes" id="UP000219573"/>
    </source>
</evidence>
<name>A0A285I3J7_9FIRM</name>
<dbReference type="Pfam" id="PF07883">
    <property type="entry name" value="Cupin_2"/>
    <property type="match status" value="1"/>
</dbReference>
<dbReference type="EMBL" id="OBDZ01000030">
    <property type="protein sequence ID" value="SNY42473.1"/>
    <property type="molecule type" value="Genomic_DNA"/>
</dbReference>
<protein>
    <submittedName>
        <fullName evidence="2">Putative monooxygenase</fullName>
    </submittedName>
</protein>
<dbReference type="RefSeq" id="WP_097019115.1">
    <property type="nucleotide sequence ID" value="NZ_OBDZ01000030.1"/>
</dbReference>
<keyword evidence="3" id="KW-1185">Reference proteome</keyword>
<sequence>MSYYQEEKIAMSLKENTPLLDKGGEIHVLLSPKNTGNKNLIMGLGKTPVNEKVLAHVHSYSEECFYVIQGQGTLHLAGDESIEFEEGMAVRVPQGVEHWVENTGDVELQVIFSSAPLAPTPSQGHQNKA</sequence>
<keyword evidence="2" id="KW-0560">Oxidoreductase</keyword>
<dbReference type="Gene3D" id="2.60.120.10">
    <property type="entry name" value="Jelly Rolls"/>
    <property type="match status" value="1"/>
</dbReference>
<evidence type="ECO:0000313" key="2">
    <source>
        <dbReference type="EMBL" id="SNY42473.1"/>
    </source>
</evidence>
<organism evidence="2 3">
    <name type="scientific">Orenia metallireducens</name>
    <dbReference type="NCBI Taxonomy" id="1413210"/>
    <lineage>
        <taxon>Bacteria</taxon>
        <taxon>Bacillati</taxon>
        <taxon>Bacillota</taxon>
        <taxon>Clostridia</taxon>
        <taxon>Halanaerobiales</taxon>
        <taxon>Halobacteroidaceae</taxon>
        <taxon>Orenia</taxon>
    </lineage>
</organism>
<dbReference type="Proteomes" id="UP000219573">
    <property type="component" value="Unassembled WGS sequence"/>
</dbReference>
<dbReference type="OrthoDB" id="285029at2"/>
<dbReference type="InterPro" id="IPR052044">
    <property type="entry name" value="PKS_Associated_Protein"/>
</dbReference>